<name>A0A830HBG6_9CHLO</name>
<comment type="caution">
    <text evidence="1">The sequence shown here is derived from an EMBL/GenBank/DDBJ whole genome shotgun (WGS) entry which is preliminary data.</text>
</comment>
<accession>A0A830HBG6</accession>
<proteinExistence type="predicted"/>
<organism evidence="1 2">
    <name type="scientific">Pycnococcus provasolii</name>
    <dbReference type="NCBI Taxonomy" id="41880"/>
    <lineage>
        <taxon>Eukaryota</taxon>
        <taxon>Viridiplantae</taxon>
        <taxon>Chlorophyta</taxon>
        <taxon>Pseudoscourfieldiophyceae</taxon>
        <taxon>Pseudoscourfieldiales</taxon>
        <taxon>Pycnococcaceae</taxon>
        <taxon>Pycnococcus</taxon>
    </lineage>
</organism>
<reference evidence="1" key="1">
    <citation type="submission" date="2020-10" db="EMBL/GenBank/DDBJ databases">
        <title>Unveiling of a novel bifunctional photoreceptor, Dualchrome1, isolated from a cosmopolitan green alga.</title>
        <authorList>
            <person name="Suzuki S."/>
            <person name="Kawachi M."/>
        </authorList>
    </citation>
    <scope>NUCLEOTIDE SEQUENCE</scope>
    <source>
        <strain evidence="1">NIES 2893</strain>
    </source>
</reference>
<evidence type="ECO:0008006" key="3">
    <source>
        <dbReference type="Google" id="ProtNLM"/>
    </source>
</evidence>
<protein>
    <recommendedName>
        <fullName evidence="3">Mediator of RNA polymerase II transcription subunit 11</fullName>
    </recommendedName>
</protein>
<gene>
    <name evidence="1" type="ORF">PPROV_000257700</name>
</gene>
<dbReference type="Proteomes" id="UP000660262">
    <property type="component" value="Unassembled WGS sequence"/>
</dbReference>
<sequence length="137" mass="14135">MQLEGSSSLVADDDNSLTQARADVARVVELASDVVSALWNENDTNAQRASEACEEAVEAIGRVKTTLRTAAVEAQTHVGGAAVLGRRDVYASKLELHLAKQRAKLLANQMEGVLNAATTTTAAAAAAATEAAAATSQ</sequence>
<evidence type="ECO:0000313" key="2">
    <source>
        <dbReference type="Proteomes" id="UP000660262"/>
    </source>
</evidence>
<dbReference type="AlphaFoldDB" id="A0A830HBG6"/>
<evidence type="ECO:0000313" key="1">
    <source>
        <dbReference type="EMBL" id="GHP03823.1"/>
    </source>
</evidence>
<keyword evidence="2" id="KW-1185">Reference proteome</keyword>
<dbReference type="EMBL" id="BNJQ01000006">
    <property type="protein sequence ID" value="GHP03823.1"/>
    <property type="molecule type" value="Genomic_DNA"/>
</dbReference>